<dbReference type="AlphaFoldDB" id="A0A3E2GU63"/>
<dbReference type="Proteomes" id="UP000258309">
    <property type="component" value="Unassembled WGS sequence"/>
</dbReference>
<evidence type="ECO:0000256" key="5">
    <source>
        <dbReference type="PIRSR" id="PIRSR602401-1"/>
    </source>
</evidence>
<protein>
    <recommendedName>
        <fullName evidence="9">Cytochrome P450</fullName>
    </recommendedName>
</protein>
<keyword evidence="8" id="KW-1185">Reference proteome</keyword>
<comment type="similarity">
    <text evidence="1 6">Belongs to the cytochrome P450 family.</text>
</comment>
<evidence type="ECO:0000256" key="6">
    <source>
        <dbReference type="RuleBase" id="RU000461"/>
    </source>
</evidence>
<dbReference type="OrthoDB" id="1470350at2759"/>
<feature type="binding site" description="axial binding residue" evidence="5">
    <location>
        <position position="334"/>
    </location>
    <ligand>
        <name>heme</name>
        <dbReference type="ChEBI" id="CHEBI:30413"/>
    </ligand>
    <ligandPart>
        <name>Fe</name>
        <dbReference type="ChEBI" id="CHEBI:18248"/>
    </ligandPart>
</feature>
<keyword evidence="4 5" id="KW-0408">Iron</keyword>
<evidence type="ECO:0000256" key="4">
    <source>
        <dbReference type="ARBA" id="ARBA00023004"/>
    </source>
</evidence>
<keyword evidence="2 5" id="KW-0479">Metal-binding</keyword>
<dbReference type="GO" id="GO:0006629">
    <property type="term" value="P:lipid metabolic process"/>
    <property type="evidence" value="ECO:0007669"/>
    <property type="project" value="UniProtKB-ARBA"/>
</dbReference>
<dbReference type="SUPFAM" id="SSF48264">
    <property type="entry name" value="Cytochrome P450"/>
    <property type="match status" value="1"/>
</dbReference>
<proteinExistence type="inferred from homology"/>
<reference evidence="7 8" key="1">
    <citation type="submission" date="2018-05" db="EMBL/GenBank/DDBJ databases">
        <title>Draft genome sequence of Scytalidium lignicola DSM 105466, a ubiquitous saprotrophic fungus.</title>
        <authorList>
            <person name="Buettner E."/>
            <person name="Gebauer A.M."/>
            <person name="Hofrichter M."/>
            <person name="Liers C."/>
            <person name="Kellner H."/>
        </authorList>
    </citation>
    <scope>NUCLEOTIDE SEQUENCE [LARGE SCALE GENOMIC DNA]</scope>
    <source>
        <strain evidence="7 8">DSM 105466</strain>
    </source>
</reference>
<dbReference type="STRING" id="5539.A0A3E2GU63"/>
<organism evidence="7 8">
    <name type="scientific">Scytalidium lignicola</name>
    <name type="common">Hyphomycete</name>
    <dbReference type="NCBI Taxonomy" id="5539"/>
    <lineage>
        <taxon>Eukaryota</taxon>
        <taxon>Fungi</taxon>
        <taxon>Dikarya</taxon>
        <taxon>Ascomycota</taxon>
        <taxon>Pezizomycotina</taxon>
        <taxon>Leotiomycetes</taxon>
        <taxon>Leotiomycetes incertae sedis</taxon>
        <taxon>Scytalidium</taxon>
    </lineage>
</organism>
<dbReference type="InterPro" id="IPR017972">
    <property type="entry name" value="Cyt_P450_CS"/>
</dbReference>
<keyword evidence="3 6" id="KW-0560">Oxidoreductase</keyword>
<dbReference type="InterPro" id="IPR002401">
    <property type="entry name" value="Cyt_P450_E_grp-I"/>
</dbReference>
<dbReference type="GO" id="GO:0016705">
    <property type="term" value="F:oxidoreductase activity, acting on paired donors, with incorporation or reduction of molecular oxygen"/>
    <property type="evidence" value="ECO:0007669"/>
    <property type="project" value="InterPro"/>
</dbReference>
<dbReference type="OMA" id="SWFVKCE"/>
<dbReference type="Gene3D" id="1.10.630.10">
    <property type="entry name" value="Cytochrome P450"/>
    <property type="match status" value="1"/>
</dbReference>
<dbReference type="Pfam" id="PF00067">
    <property type="entry name" value="p450"/>
    <property type="match status" value="1"/>
</dbReference>
<evidence type="ECO:0000256" key="3">
    <source>
        <dbReference type="ARBA" id="ARBA00023002"/>
    </source>
</evidence>
<dbReference type="PRINTS" id="PR00463">
    <property type="entry name" value="EP450I"/>
</dbReference>
<keyword evidence="5 6" id="KW-0349">Heme</keyword>
<accession>A0A3E2GU63</accession>
<dbReference type="PANTHER" id="PTHR24296">
    <property type="entry name" value="CYTOCHROME P450"/>
    <property type="match status" value="1"/>
</dbReference>
<comment type="cofactor">
    <cofactor evidence="5">
        <name>heme</name>
        <dbReference type="ChEBI" id="CHEBI:30413"/>
    </cofactor>
</comment>
<feature type="non-terminal residue" evidence="7">
    <location>
        <position position="1"/>
    </location>
</feature>
<evidence type="ECO:0000313" key="7">
    <source>
        <dbReference type="EMBL" id="RFU24715.1"/>
    </source>
</evidence>
<dbReference type="PROSITE" id="PS00086">
    <property type="entry name" value="CYTOCHROME_P450"/>
    <property type="match status" value="1"/>
</dbReference>
<evidence type="ECO:0008006" key="9">
    <source>
        <dbReference type="Google" id="ProtNLM"/>
    </source>
</evidence>
<evidence type="ECO:0000256" key="2">
    <source>
        <dbReference type="ARBA" id="ARBA00022723"/>
    </source>
</evidence>
<dbReference type="InterPro" id="IPR001128">
    <property type="entry name" value="Cyt_P450"/>
</dbReference>
<dbReference type="InterPro" id="IPR036396">
    <property type="entry name" value="Cyt_P450_sf"/>
</dbReference>
<evidence type="ECO:0000313" key="8">
    <source>
        <dbReference type="Proteomes" id="UP000258309"/>
    </source>
</evidence>
<comment type="caution">
    <text evidence="7">The sequence shown here is derived from an EMBL/GenBank/DDBJ whole genome shotgun (WGS) entry which is preliminary data.</text>
</comment>
<keyword evidence="6" id="KW-0503">Monooxygenase</keyword>
<dbReference type="GO" id="GO:0005506">
    <property type="term" value="F:iron ion binding"/>
    <property type="evidence" value="ECO:0007669"/>
    <property type="project" value="InterPro"/>
</dbReference>
<dbReference type="PRINTS" id="PR00385">
    <property type="entry name" value="P450"/>
</dbReference>
<dbReference type="GO" id="GO:0004497">
    <property type="term" value="F:monooxygenase activity"/>
    <property type="evidence" value="ECO:0007669"/>
    <property type="project" value="UniProtKB-KW"/>
</dbReference>
<dbReference type="GO" id="GO:0020037">
    <property type="term" value="F:heme binding"/>
    <property type="evidence" value="ECO:0007669"/>
    <property type="project" value="InterPro"/>
</dbReference>
<name>A0A3E2GU63_SCYLI</name>
<sequence length="390" mass="43912">MILGHGIINADGELWKIQRKAGLQFLSNHNLKVLLNTALPLYLKDTVKSLKNAAATKSVIDLEAVFHEFTTQLMGQMAYDMEMHASDDFTLSFEYASGKTGERFQNPLWFITEIFLGKRFRDSVATVKDFGSVIVDNAIKSRAAKEPEAEQSSSPNDLQATSGSLINSLLDSISDRQVVADAALNYLSAGRDTTAQALTWVFYLIMRNPHIVPLIREEGEDALAAYQNRENNSSENAVFVFPYTTAVFYEALRLYPPVPFEIKQCEQSTTLPDGTYLPKNSVIVWCTWAMNRSRLIWGSDSDQFKPERWLDENDKVISKSTFEFPVFNGGQRTCLGKKMAEKVAVQLIANLIRSFDLVPLDDKERISKNSLTLPMEGGLPCYVRHLSRKK</sequence>
<feature type="non-terminal residue" evidence="7">
    <location>
        <position position="390"/>
    </location>
</feature>
<evidence type="ECO:0000256" key="1">
    <source>
        <dbReference type="ARBA" id="ARBA00010617"/>
    </source>
</evidence>
<gene>
    <name evidence="7" type="ORF">B7463_g11628</name>
</gene>
<dbReference type="EMBL" id="NCSJ02000411">
    <property type="protein sequence ID" value="RFU24715.1"/>
    <property type="molecule type" value="Genomic_DNA"/>
</dbReference>